<dbReference type="eggNOG" id="ENOG502R3EI">
    <property type="taxonomic scope" value="Eukaryota"/>
</dbReference>
<dbReference type="OrthoDB" id="689791at2759"/>
<evidence type="ECO:0000313" key="6">
    <source>
        <dbReference type="EMBL" id="EES17325.1"/>
    </source>
</evidence>
<dbReference type="GO" id="GO:0004857">
    <property type="term" value="F:enzyme inhibitor activity"/>
    <property type="evidence" value="ECO:0007669"/>
    <property type="project" value="InterPro"/>
</dbReference>
<dbReference type="InterPro" id="IPR035513">
    <property type="entry name" value="Invertase/methylesterase_inhib"/>
</dbReference>
<dbReference type="InterPro" id="IPR006501">
    <property type="entry name" value="Pectinesterase_inhib_dom"/>
</dbReference>
<protein>
    <recommendedName>
        <fullName evidence="5">Pectinesterase inhibitor domain-containing protein</fullName>
    </recommendedName>
</protein>
<evidence type="ECO:0000313" key="7">
    <source>
        <dbReference type="Proteomes" id="UP000000768"/>
    </source>
</evidence>
<feature type="chain" id="PRO_5002960417" description="Pectinesterase inhibitor domain-containing protein" evidence="4">
    <location>
        <begin position="20"/>
        <end position="184"/>
    </location>
</feature>
<evidence type="ECO:0000256" key="4">
    <source>
        <dbReference type="SAM" id="SignalP"/>
    </source>
</evidence>
<dbReference type="AlphaFoldDB" id="C5YRC0"/>
<comment type="similarity">
    <text evidence="3">Belongs to the PMEI family.</text>
</comment>
<evidence type="ECO:0000256" key="3">
    <source>
        <dbReference type="ARBA" id="ARBA00038471"/>
    </source>
</evidence>
<keyword evidence="7" id="KW-1185">Reference proteome</keyword>
<dbReference type="EMBL" id="CM000767">
    <property type="protein sequence ID" value="EES17325.1"/>
    <property type="molecule type" value="Genomic_DNA"/>
</dbReference>
<feature type="signal peptide" evidence="4">
    <location>
        <begin position="1"/>
        <end position="19"/>
    </location>
</feature>
<sequence>MRTLLVAAAAAALILSAAAGALGVAPADTVADSCHAISDFVDMDFCTSRLRSVPGAAAADRFGHLLMATDLAVASGAKAQDLAAAAARDDGSVVVDPGERDAMQACAFLYGAASVPGLRLLRQYAAARNWAPAHALVMLTMDAGDGCDAAVGGSNGRMAGPNHEFDQLSAMVTALLNSINLYDE</sequence>
<evidence type="ECO:0000259" key="5">
    <source>
        <dbReference type="Pfam" id="PF04043"/>
    </source>
</evidence>
<evidence type="ECO:0000256" key="1">
    <source>
        <dbReference type="ARBA" id="ARBA00022729"/>
    </source>
</evidence>
<feature type="domain" description="Pectinesterase inhibitor" evidence="5">
    <location>
        <begin position="29"/>
        <end position="174"/>
    </location>
</feature>
<dbReference type="Gene3D" id="1.20.140.40">
    <property type="entry name" value="Invertase/pectin methylesterase inhibitor family protein"/>
    <property type="match status" value="1"/>
</dbReference>
<dbReference type="KEGG" id="sbi:8076638"/>
<keyword evidence="2" id="KW-1015">Disulfide bond</keyword>
<proteinExistence type="inferred from homology"/>
<dbReference type="HOGENOM" id="CLU_1456381_0_0_1"/>
<dbReference type="InParanoid" id="C5YRC0"/>
<dbReference type="Proteomes" id="UP000000768">
    <property type="component" value="Chromosome 8"/>
</dbReference>
<dbReference type="PANTHER" id="PTHR35357:SF4">
    <property type="entry name" value="PECTINESTERASE INHIBITOR DOMAIN CONTAINING PROTEIN"/>
    <property type="match status" value="1"/>
</dbReference>
<reference evidence="7" key="2">
    <citation type="journal article" date="2018" name="Plant J.">
        <title>The Sorghum bicolor reference genome: improved assembly, gene annotations, a transcriptome atlas, and signatures of genome organization.</title>
        <authorList>
            <person name="McCormick R.F."/>
            <person name="Truong S.K."/>
            <person name="Sreedasyam A."/>
            <person name="Jenkins J."/>
            <person name="Shu S."/>
            <person name="Sims D."/>
            <person name="Kennedy M."/>
            <person name="Amirebrahimi M."/>
            <person name="Weers B.D."/>
            <person name="McKinley B."/>
            <person name="Mattison A."/>
            <person name="Morishige D.T."/>
            <person name="Grimwood J."/>
            <person name="Schmutz J."/>
            <person name="Mullet J.E."/>
        </authorList>
    </citation>
    <scope>NUCLEOTIDE SEQUENCE [LARGE SCALE GENOMIC DNA]</scope>
    <source>
        <strain evidence="7">cv. BTx623</strain>
    </source>
</reference>
<dbReference type="OMA" id="ADSCHAI"/>
<dbReference type="Pfam" id="PF04043">
    <property type="entry name" value="PMEI"/>
    <property type="match status" value="1"/>
</dbReference>
<dbReference type="SUPFAM" id="SSF101148">
    <property type="entry name" value="Plant invertase/pectin methylesterase inhibitor"/>
    <property type="match status" value="1"/>
</dbReference>
<reference evidence="6 7" key="1">
    <citation type="journal article" date="2009" name="Nature">
        <title>The Sorghum bicolor genome and the diversification of grasses.</title>
        <authorList>
            <person name="Paterson A.H."/>
            <person name="Bowers J.E."/>
            <person name="Bruggmann R."/>
            <person name="Dubchak I."/>
            <person name="Grimwood J."/>
            <person name="Gundlach H."/>
            <person name="Haberer G."/>
            <person name="Hellsten U."/>
            <person name="Mitros T."/>
            <person name="Poliakov A."/>
            <person name="Schmutz J."/>
            <person name="Spannagl M."/>
            <person name="Tang H."/>
            <person name="Wang X."/>
            <person name="Wicker T."/>
            <person name="Bharti A.K."/>
            <person name="Chapman J."/>
            <person name="Feltus F.A."/>
            <person name="Gowik U."/>
            <person name="Grigoriev I.V."/>
            <person name="Lyons E."/>
            <person name="Maher C.A."/>
            <person name="Martis M."/>
            <person name="Narechania A."/>
            <person name="Otillar R.P."/>
            <person name="Penning B.W."/>
            <person name="Salamov A.A."/>
            <person name="Wang Y."/>
            <person name="Zhang L."/>
            <person name="Carpita N.C."/>
            <person name="Freeling M."/>
            <person name="Gingle A.R."/>
            <person name="Hash C.T."/>
            <person name="Keller B."/>
            <person name="Klein P."/>
            <person name="Kresovich S."/>
            <person name="McCann M.C."/>
            <person name="Ming R."/>
            <person name="Peterson D.G."/>
            <person name="Mehboob-ur-Rahman"/>
            <person name="Ware D."/>
            <person name="Westhoff P."/>
            <person name="Mayer K.F."/>
            <person name="Messing J."/>
            <person name="Rokhsar D.S."/>
        </authorList>
    </citation>
    <scope>NUCLEOTIDE SEQUENCE [LARGE SCALE GENOMIC DNA]</scope>
    <source>
        <strain evidence="7">cv. BTx623</strain>
    </source>
</reference>
<gene>
    <name evidence="6" type="ORF">SORBI_3008G154600</name>
</gene>
<organism evidence="6 7">
    <name type="scientific">Sorghum bicolor</name>
    <name type="common">Sorghum</name>
    <name type="synonym">Sorghum vulgare</name>
    <dbReference type="NCBI Taxonomy" id="4558"/>
    <lineage>
        <taxon>Eukaryota</taxon>
        <taxon>Viridiplantae</taxon>
        <taxon>Streptophyta</taxon>
        <taxon>Embryophyta</taxon>
        <taxon>Tracheophyta</taxon>
        <taxon>Spermatophyta</taxon>
        <taxon>Magnoliopsida</taxon>
        <taxon>Liliopsida</taxon>
        <taxon>Poales</taxon>
        <taxon>Poaceae</taxon>
        <taxon>PACMAD clade</taxon>
        <taxon>Panicoideae</taxon>
        <taxon>Andropogonodae</taxon>
        <taxon>Andropogoneae</taxon>
        <taxon>Sorghinae</taxon>
        <taxon>Sorghum</taxon>
    </lineage>
</organism>
<evidence type="ECO:0000256" key="2">
    <source>
        <dbReference type="ARBA" id="ARBA00023157"/>
    </source>
</evidence>
<dbReference type="PANTHER" id="PTHR35357">
    <property type="entry name" value="OS02G0537100 PROTEIN"/>
    <property type="match status" value="1"/>
</dbReference>
<dbReference type="Gramene" id="EES17325">
    <property type="protein sequence ID" value="EES17325"/>
    <property type="gene ID" value="SORBI_3008G154600"/>
</dbReference>
<accession>C5YRC0</accession>
<name>C5YRC0_SORBI</name>
<keyword evidence="1 4" id="KW-0732">Signal</keyword>